<accession>A0A9P7Z8D7</accession>
<comment type="caution">
    <text evidence="4">The sequence shown here is derived from an EMBL/GenBank/DDBJ whole genome shotgun (WGS) entry which is preliminary data.</text>
</comment>
<gene>
    <name evidence="4" type="ORF">BJ878DRAFT_416206</name>
</gene>
<proteinExistence type="inferred from homology"/>
<dbReference type="GO" id="GO:0016491">
    <property type="term" value="F:oxidoreductase activity"/>
    <property type="evidence" value="ECO:0007669"/>
    <property type="project" value="UniProtKB-KW"/>
</dbReference>
<evidence type="ECO:0000256" key="1">
    <source>
        <dbReference type="ARBA" id="ARBA00006484"/>
    </source>
</evidence>
<organism evidence="4 5">
    <name type="scientific">Calycina marina</name>
    <dbReference type="NCBI Taxonomy" id="1763456"/>
    <lineage>
        <taxon>Eukaryota</taxon>
        <taxon>Fungi</taxon>
        <taxon>Dikarya</taxon>
        <taxon>Ascomycota</taxon>
        <taxon>Pezizomycotina</taxon>
        <taxon>Leotiomycetes</taxon>
        <taxon>Helotiales</taxon>
        <taxon>Pezizellaceae</taxon>
        <taxon>Calycina</taxon>
    </lineage>
</organism>
<evidence type="ECO:0000313" key="5">
    <source>
        <dbReference type="Proteomes" id="UP000887226"/>
    </source>
</evidence>
<comment type="similarity">
    <text evidence="1">Belongs to the short-chain dehydrogenases/reductases (SDR) family.</text>
</comment>
<evidence type="ECO:0000313" key="4">
    <source>
        <dbReference type="EMBL" id="KAG9246768.1"/>
    </source>
</evidence>
<dbReference type="Proteomes" id="UP000887226">
    <property type="component" value="Unassembled WGS sequence"/>
</dbReference>
<keyword evidence="5" id="KW-1185">Reference proteome</keyword>
<dbReference type="SUPFAM" id="SSF51735">
    <property type="entry name" value="NAD(P)-binding Rossmann-fold domains"/>
    <property type="match status" value="1"/>
</dbReference>
<dbReference type="Pfam" id="PF00106">
    <property type="entry name" value="adh_short"/>
    <property type="match status" value="1"/>
</dbReference>
<dbReference type="Gene3D" id="3.40.50.720">
    <property type="entry name" value="NAD(P)-binding Rossmann-like Domain"/>
    <property type="match status" value="1"/>
</dbReference>
<evidence type="ECO:0000256" key="3">
    <source>
        <dbReference type="ARBA" id="ARBA00023002"/>
    </source>
</evidence>
<dbReference type="GO" id="GO:0016020">
    <property type="term" value="C:membrane"/>
    <property type="evidence" value="ECO:0007669"/>
    <property type="project" value="TreeGrafter"/>
</dbReference>
<dbReference type="PANTHER" id="PTHR43490:SF99">
    <property type="entry name" value="SHORT-CHAIN DEHYDROGENASE_REDUCTASE"/>
    <property type="match status" value="1"/>
</dbReference>
<dbReference type="EMBL" id="MU253793">
    <property type="protein sequence ID" value="KAG9246768.1"/>
    <property type="molecule type" value="Genomic_DNA"/>
</dbReference>
<dbReference type="InterPro" id="IPR002347">
    <property type="entry name" value="SDR_fam"/>
</dbReference>
<feature type="non-terminal residue" evidence="4">
    <location>
        <position position="1"/>
    </location>
</feature>
<keyword evidence="3" id="KW-0560">Oxidoreductase</keyword>
<protein>
    <submittedName>
        <fullName evidence="4">Uncharacterized protein</fullName>
    </submittedName>
</protein>
<name>A0A9P7Z8D7_9HELO</name>
<reference evidence="4" key="1">
    <citation type="journal article" date="2021" name="IMA Fungus">
        <title>Genomic characterization of three marine fungi, including Emericellopsis atlantica sp. nov. with signatures of a generalist lifestyle and marine biomass degradation.</title>
        <authorList>
            <person name="Hagestad O.C."/>
            <person name="Hou L."/>
            <person name="Andersen J.H."/>
            <person name="Hansen E.H."/>
            <person name="Altermark B."/>
            <person name="Li C."/>
            <person name="Kuhnert E."/>
            <person name="Cox R.J."/>
            <person name="Crous P.W."/>
            <person name="Spatafora J.W."/>
            <person name="Lail K."/>
            <person name="Amirebrahimi M."/>
            <person name="Lipzen A."/>
            <person name="Pangilinan J."/>
            <person name="Andreopoulos W."/>
            <person name="Hayes R.D."/>
            <person name="Ng V."/>
            <person name="Grigoriev I.V."/>
            <person name="Jackson S.A."/>
            <person name="Sutton T.D.S."/>
            <person name="Dobson A.D.W."/>
            <person name="Rama T."/>
        </authorList>
    </citation>
    <scope>NUCLEOTIDE SEQUENCE</scope>
    <source>
        <strain evidence="4">TRa3180A</strain>
    </source>
</reference>
<dbReference type="OrthoDB" id="1933717at2759"/>
<dbReference type="AlphaFoldDB" id="A0A9P7Z8D7"/>
<keyword evidence="2" id="KW-0521">NADP</keyword>
<evidence type="ECO:0000256" key="2">
    <source>
        <dbReference type="ARBA" id="ARBA00022857"/>
    </source>
</evidence>
<sequence length="94" mass="9983">ITGEESLNAATEYITKRFGKLDVLFNNAGVSGSGLDPGVLTIDTLTKTLNMNVIGTARSTIACLPLLRKTSTPRLVSITSRLGSITDRSDQMSP</sequence>
<dbReference type="InterPro" id="IPR036291">
    <property type="entry name" value="NAD(P)-bd_dom_sf"/>
</dbReference>
<dbReference type="PANTHER" id="PTHR43490">
    <property type="entry name" value="(+)-NEOMENTHOL DEHYDROGENASE"/>
    <property type="match status" value="1"/>
</dbReference>